<keyword evidence="2" id="KW-1185">Reference proteome</keyword>
<reference evidence="1 2" key="1">
    <citation type="journal article" date="2014" name="Int. J. Syst. Evol. Microbiol.">
        <title>Complete genome sequence of Corynebacterium casei LMG S-19264T (=DSM 44701T), isolated from a smear-ripened cheese.</title>
        <authorList>
            <consortium name="US DOE Joint Genome Institute (JGI-PGF)"/>
            <person name="Walter F."/>
            <person name="Albersmeier A."/>
            <person name="Kalinowski J."/>
            <person name="Ruckert C."/>
        </authorList>
    </citation>
    <scope>NUCLEOTIDE SEQUENCE [LARGE SCALE GENOMIC DNA]</scope>
    <source>
        <strain evidence="1 2">CGMCC 1.7029</strain>
    </source>
</reference>
<sequence>MPHLLTPMEAALIEKVEAMEWNHRKDRAQWERQATKFQAEIQSLQTQVQEVTTILQSLAPLWGITAPRQP</sequence>
<dbReference type="AlphaFoldDB" id="A0A917YN57"/>
<comment type="caution">
    <text evidence="1">The sequence shown here is derived from an EMBL/GenBank/DDBJ whole genome shotgun (WGS) entry which is preliminary data.</text>
</comment>
<protein>
    <submittedName>
        <fullName evidence="1">Uncharacterized protein</fullName>
    </submittedName>
</protein>
<organism evidence="1 2">
    <name type="scientific">Gemmobacter aquaticus</name>
    <dbReference type="NCBI Taxonomy" id="490185"/>
    <lineage>
        <taxon>Bacteria</taxon>
        <taxon>Pseudomonadati</taxon>
        <taxon>Pseudomonadota</taxon>
        <taxon>Alphaproteobacteria</taxon>
        <taxon>Rhodobacterales</taxon>
        <taxon>Paracoccaceae</taxon>
        <taxon>Gemmobacter</taxon>
    </lineage>
</organism>
<proteinExistence type="predicted"/>
<evidence type="ECO:0000313" key="1">
    <source>
        <dbReference type="EMBL" id="GGO34453.1"/>
    </source>
</evidence>
<dbReference type="Proteomes" id="UP000598196">
    <property type="component" value="Unassembled WGS sequence"/>
</dbReference>
<accession>A0A917YN57</accession>
<evidence type="ECO:0000313" key="2">
    <source>
        <dbReference type="Proteomes" id="UP000598196"/>
    </source>
</evidence>
<gene>
    <name evidence="1" type="ORF">GCM10010991_25250</name>
</gene>
<dbReference type="EMBL" id="BMLP01000005">
    <property type="protein sequence ID" value="GGO34453.1"/>
    <property type="molecule type" value="Genomic_DNA"/>
</dbReference>
<name>A0A917YN57_9RHOB</name>